<reference evidence="3" key="1">
    <citation type="journal article" date="2015" name="PLoS Genet.">
        <title>The dynamic genome and transcriptome of the human fungal pathogen Blastomyces and close relative Emmonsia.</title>
        <authorList>
            <person name="Munoz J.F."/>
            <person name="Gauthier G.M."/>
            <person name="Desjardins C.A."/>
            <person name="Gallo J.E."/>
            <person name="Holder J."/>
            <person name="Sullivan T.D."/>
            <person name="Marty A.J."/>
            <person name="Carmen J.C."/>
            <person name="Chen Z."/>
            <person name="Ding L."/>
            <person name="Gujja S."/>
            <person name="Magrini V."/>
            <person name="Misas E."/>
            <person name="Mitreva M."/>
            <person name="Priest M."/>
            <person name="Saif S."/>
            <person name="Whiston E.A."/>
            <person name="Young S."/>
            <person name="Zeng Q."/>
            <person name="Goldman W.E."/>
            <person name="Mardis E.R."/>
            <person name="Taylor J.W."/>
            <person name="McEwen J.G."/>
            <person name="Clay O.K."/>
            <person name="Klein B.S."/>
            <person name="Cuomo C.A."/>
        </authorList>
    </citation>
    <scope>NUCLEOTIDE SEQUENCE [LARGE SCALE GENOMIC DNA]</scope>
    <source>
        <strain evidence="3">ER-3 / ATCC MYA-2586</strain>
    </source>
</reference>
<feature type="signal peptide" evidence="1">
    <location>
        <begin position="1"/>
        <end position="22"/>
    </location>
</feature>
<proteinExistence type="predicted"/>
<accession>A0ABX2W070</accession>
<organism evidence="2 3">
    <name type="scientific">Ajellomyces dermatitidis (strain ER-3 / ATCC MYA-2586)</name>
    <name type="common">Blastomyces dermatitidis</name>
    <dbReference type="NCBI Taxonomy" id="559297"/>
    <lineage>
        <taxon>Eukaryota</taxon>
        <taxon>Fungi</taxon>
        <taxon>Dikarya</taxon>
        <taxon>Ascomycota</taxon>
        <taxon>Pezizomycotina</taxon>
        <taxon>Eurotiomycetes</taxon>
        <taxon>Eurotiomycetidae</taxon>
        <taxon>Onygenales</taxon>
        <taxon>Ajellomycetaceae</taxon>
        <taxon>Blastomyces</taxon>
    </lineage>
</organism>
<dbReference type="RefSeq" id="XP_045282511.1">
    <property type="nucleotide sequence ID" value="XM_045426833.1"/>
</dbReference>
<gene>
    <name evidence="2" type="ORF">BDCG_17766</name>
</gene>
<evidence type="ECO:0000313" key="2">
    <source>
        <dbReference type="EMBL" id="OAT02784.1"/>
    </source>
</evidence>
<feature type="chain" id="PRO_5045461533" evidence="1">
    <location>
        <begin position="23"/>
        <end position="206"/>
    </location>
</feature>
<evidence type="ECO:0000313" key="3">
    <source>
        <dbReference type="Proteomes" id="UP000002039"/>
    </source>
</evidence>
<keyword evidence="1" id="KW-0732">Signal</keyword>
<dbReference type="Proteomes" id="UP000002039">
    <property type="component" value="Unassembled WGS sequence"/>
</dbReference>
<keyword evidence="3" id="KW-1185">Reference proteome</keyword>
<name>A0ABX2W070_AJEDR</name>
<dbReference type="EMBL" id="EQ999983">
    <property type="protein sequence ID" value="OAT02784.1"/>
    <property type="molecule type" value="Genomic_DNA"/>
</dbReference>
<evidence type="ECO:0000256" key="1">
    <source>
        <dbReference type="SAM" id="SignalP"/>
    </source>
</evidence>
<dbReference type="GeneID" id="69032658"/>
<protein>
    <submittedName>
        <fullName evidence="2">Uncharacterized protein</fullName>
    </submittedName>
</protein>
<sequence length="206" mass="21733">MSMSCRSTALIITSSPTSLAAAAEVAVPCSEMLFLLPAGASASGPSPAPPTAVVTLPPPPANTVVYDPVWSFGEEPGESLVLGTVALRSPIHSSPPTARPSPAQNAAELSLQDPAVPSSSPCEKALMQPLTGTATCLHCVKQLKKKGILCICFFSHSHCFCCTCNNDSCLSMPKQYRVRISELQVLTDSVKTEKIFLIHLQKKVKA</sequence>